<comment type="caution">
    <text evidence="2">The sequence shown here is derived from an EMBL/GenBank/DDBJ whole genome shotgun (WGS) entry which is preliminary data.</text>
</comment>
<dbReference type="InterPro" id="IPR051703">
    <property type="entry name" value="NF-kappa-B_Signaling_Reg"/>
</dbReference>
<dbReference type="PATRIC" id="fig|1230338.3.peg.1818"/>
<dbReference type="Gene3D" id="3.90.320.10">
    <property type="match status" value="1"/>
</dbReference>
<evidence type="ECO:0000313" key="3">
    <source>
        <dbReference type="Proteomes" id="UP000023795"/>
    </source>
</evidence>
<dbReference type="eggNOG" id="ENOG503036R">
    <property type="taxonomic scope" value="Bacteria"/>
</dbReference>
<reference evidence="2 3" key="1">
    <citation type="journal article" date="2013" name="Genome Announc.">
        <title>Genome Sequence of Moraxella macacae 0408225, a Novel Bacterial Species Isolated from a Cynomolgus Macaque with Epistaxis.</title>
        <authorList>
            <person name="Ladner J.T."/>
            <person name="Whitehouse C.A."/>
            <person name="Koroleva G.I."/>
            <person name="Palacios G.F."/>
        </authorList>
    </citation>
    <scope>NUCLEOTIDE SEQUENCE [LARGE SCALE GENOMIC DNA]</scope>
    <source>
        <strain evidence="2 3">0408225</strain>
    </source>
</reference>
<feature type="domain" description="YqaJ viral recombinase" evidence="1">
    <location>
        <begin position="8"/>
        <end position="145"/>
    </location>
</feature>
<dbReference type="PANTHER" id="PTHR46609">
    <property type="entry name" value="EXONUCLEASE, PHAGE-TYPE/RECB, C-TERMINAL DOMAIN-CONTAINING PROTEIN"/>
    <property type="match status" value="1"/>
</dbReference>
<dbReference type="OrthoDB" id="1245848at2"/>
<dbReference type="RefSeq" id="WP_009502143.1">
    <property type="nucleotide sequence ID" value="NZ_ANIN01000002.1"/>
</dbReference>
<name>L2F6S6_9GAMM</name>
<proteinExistence type="predicted"/>
<sequence>MQMQHTEQWHIDRLGKITASRIKDLNAKPVKGKVLNRYLLELLNERLTGLKTQTLITQDMQWGIDHEKNAITAYENRHFCTVIPSGFINHPTIKNSGASPDGLVGDDGQIEIKCPSMPTHLNTLLLGEIPSDHLPQITWQLAVTRRKWCDFISYDPRQIAPLQIFVKRVFAKDLPIANMEQDVIACNDRLDNLIGNLLTG</sequence>
<organism evidence="2 3">
    <name type="scientific">Moraxella macacae 0408225</name>
    <dbReference type="NCBI Taxonomy" id="1230338"/>
    <lineage>
        <taxon>Bacteria</taxon>
        <taxon>Pseudomonadati</taxon>
        <taxon>Pseudomonadota</taxon>
        <taxon>Gammaproteobacteria</taxon>
        <taxon>Moraxellales</taxon>
        <taxon>Moraxellaceae</taxon>
        <taxon>Moraxella</taxon>
    </lineage>
</organism>
<dbReference type="STRING" id="1230338.MOMA_08486"/>
<dbReference type="AlphaFoldDB" id="L2F6S6"/>
<keyword evidence="2" id="KW-0378">Hydrolase</keyword>
<dbReference type="InterPro" id="IPR011335">
    <property type="entry name" value="Restrct_endonuc-II-like"/>
</dbReference>
<dbReference type="InterPro" id="IPR011604">
    <property type="entry name" value="PDDEXK-like_dom_sf"/>
</dbReference>
<dbReference type="CDD" id="cd22343">
    <property type="entry name" value="PDDEXK_lambda_exonuclease-like"/>
    <property type="match status" value="1"/>
</dbReference>
<protein>
    <submittedName>
        <fullName evidence="2">Phage-type endonuclease</fullName>
    </submittedName>
</protein>
<evidence type="ECO:0000313" key="2">
    <source>
        <dbReference type="EMBL" id="ELA08585.1"/>
    </source>
</evidence>
<gene>
    <name evidence="2" type="ORF">MOMA_08486</name>
</gene>
<keyword evidence="2" id="KW-0540">Nuclease</keyword>
<keyword evidence="2" id="KW-0255">Endonuclease</keyword>
<dbReference type="SUPFAM" id="SSF52980">
    <property type="entry name" value="Restriction endonuclease-like"/>
    <property type="match status" value="1"/>
</dbReference>
<dbReference type="PANTHER" id="PTHR46609:SF6">
    <property type="entry name" value="EXONUCLEASE, PHAGE-TYPE_RECB, C-TERMINAL DOMAIN-CONTAINING PROTEIN-RELATED"/>
    <property type="match status" value="1"/>
</dbReference>
<dbReference type="EMBL" id="ANIN01000002">
    <property type="protein sequence ID" value="ELA08585.1"/>
    <property type="molecule type" value="Genomic_DNA"/>
</dbReference>
<evidence type="ECO:0000259" key="1">
    <source>
        <dbReference type="Pfam" id="PF09588"/>
    </source>
</evidence>
<keyword evidence="3" id="KW-1185">Reference proteome</keyword>
<accession>L2F6S6</accession>
<dbReference type="InterPro" id="IPR019080">
    <property type="entry name" value="YqaJ_viral_recombinase"/>
</dbReference>
<dbReference type="Proteomes" id="UP000023795">
    <property type="component" value="Unassembled WGS sequence"/>
</dbReference>
<dbReference type="Pfam" id="PF09588">
    <property type="entry name" value="YqaJ"/>
    <property type="match status" value="1"/>
</dbReference>
<dbReference type="GO" id="GO:0004519">
    <property type="term" value="F:endonuclease activity"/>
    <property type="evidence" value="ECO:0007669"/>
    <property type="project" value="UniProtKB-KW"/>
</dbReference>